<protein>
    <submittedName>
        <fullName evidence="1">Uncharacterized protein</fullName>
    </submittedName>
</protein>
<evidence type="ECO:0000313" key="2">
    <source>
        <dbReference type="Proteomes" id="UP000602284"/>
    </source>
</evidence>
<organism evidence="1 2">
    <name type="scientific">Tumebacillus amylolyticus</name>
    <dbReference type="NCBI Taxonomy" id="2801339"/>
    <lineage>
        <taxon>Bacteria</taxon>
        <taxon>Bacillati</taxon>
        <taxon>Bacillota</taxon>
        <taxon>Bacilli</taxon>
        <taxon>Bacillales</taxon>
        <taxon>Alicyclobacillaceae</taxon>
        <taxon>Tumebacillus</taxon>
    </lineage>
</organism>
<dbReference type="RefSeq" id="WP_201636180.1">
    <property type="nucleotide sequence ID" value="NZ_JAEQNB010000004.1"/>
</dbReference>
<evidence type="ECO:0000313" key="1">
    <source>
        <dbReference type="EMBL" id="MBL0387810.1"/>
    </source>
</evidence>
<dbReference type="Pfam" id="PF21835">
    <property type="entry name" value="YIEGIA_cap"/>
    <property type="match status" value="1"/>
</dbReference>
<reference evidence="1 2" key="1">
    <citation type="submission" date="2021-01" db="EMBL/GenBank/DDBJ databases">
        <title>Tumebacillus sp. strain ITR2 16S ribosomal RNA gene Genome sequencing and assembly.</title>
        <authorList>
            <person name="Kang M."/>
        </authorList>
    </citation>
    <scope>NUCLEOTIDE SEQUENCE [LARGE SCALE GENOMIC DNA]</scope>
    <source>
        <strain evidence="1 2">ITR2</strain>
    </source>
</reference>
<dbReference type="InterPro" id="IPR054055">
    <property type="entry name" value="YpzH"/>
</dbReference>
<comment type="caution">
    <text evidence="1">The sequence shown here is derived from an EMBL/GenBank/DDBJ whole genome shotgun (WGS) entry which is preliminary data.</text>
</comment>
<proteinExistence type="predicted"/>
<gene>
    <name evidence="1" type="ORF">JJB07_14305</name>
</gene>
<dbReference type="EMBL" id="JAEQNB010000004">
    <property type="protein sequence ID" value="MBL0387810.1"/>
    <property type="molecule type" value="Genomic_DNA"/>
</dbReference>
<dbReference type="Proteomes" id="UP000602284">
    <property type="component" value="Unassembled WGS sequence"/>
</dbReference>
<keyword evidence="2" id="KW-1185">Reference proteome</keyword>
<accession>A0ABS1JC47</accession>
<name>A0ABS1JC47_9BACL</name>
<sequence>MSSTALTNCILALVTTKKDSVGGSCPIFYCQDDADLQKTSLYLEKILDAMAHEVKPGVMILVKH</sequence>